<reference evidence="1 2" key="1">
    <citation type="journal article" date="2022" name="Hortic Res">
        <title>A haplotype resolved chromosomal level avocado genome allows analysis of novel avocado genes.</title>
        <authorList>
            <person name="Nath O."/>
            <person name="Fletcher S.J."/>
            <person name="Hayward A."/>
            <person name="Shaw L.M."/>
            <person name="Masouleh A.K."/>
            <person name="Furtado A."/>
            <person name="Henry R.J."/>
            <person name="Mitter N."/>
        </authorList>
    </citation>
    <scope>NUCLEOTIDE SEQUENCE [LARGE SCALE GENOMIC DNA]</scope>
    <source>
        <strain evidence="2">cv. Hass</strain>
    </source>
</reference>
<accession>A0ACC2K379</accession>
<sequence>MPGFFSDLVSIDHPGHTDRIGSRIIRIDLLTEVEPEIEDKLPSCPRRRRIATGHHAAPSPDSMKKATGLLVFRFWAQKP</sequence>
<dbReference type="EMBL" id="CM056820">
    <property type="protein sequence ID" value="KAJ8615535.1"/>
    <property type="molecule type" value="Genomic_DNA"/>
</dbReference>
<keyword evidence="2" id="KW-1185">Reference proteome</keyword>
<organism evidence="1 2">
    <name type="scientific">Persea americana</name>
    <name type="common">Avocado</name>
    <dbReference type="NCBI Taxonomy" id="3435"/>
    <lineage>
        <taxon>Eukaryota</taxon>
        <taxon>Viridiplantae</taxon>
        <taxon>Streptophyta</taxon>
        <taxon>Embryophyta</taxon>
        <taxon>Tracheophyta</taxon>
        <taxon>Spermatophyta</taxon>
        <taxon>Magnoliopsida</taxon>
        <taxon>Magnoliidae</taxon>
        <taxon>Laurales</taxon>
        <taxon>Lauraceae</taxon>
        <taxon>Persea</taxon>
    </lineage>
</organism>
<dbReference type="Proteomes" id="UP001234297">
    <property type="component" value="Chromosome 12"/>
</dbReference>
<evidence type="ECO:0000313" key="1">
    <source>
        <dbReference type="EMBL" id="KAJ8615535.1"/>
    </source>
</evidence>
<gene>
    <name evidence="1" type="ORF">MRB53_034907</name>
</gene>
<evidence type="ECO:0000313" key="2">
    <source>
        <dbReference type="Proteomes" id="UP001234297"/>
    </source>
</evidence>
<protein>
    <submittedName>
        <fullName evidence="1">Uncharacterized protein</fullName>
    </submittedName>
</protein>
<comment type="caution">
    <text evidence="1">The sequence shown here is derived from an EMBL/GenBank/DDBJ whole genome shotgun (WGS) entry which is preliminary data.</text>
</comment>
<name>A0ACC2K379_PERAE</name>
<proteinExistence type="predicted"/>